<protein>
    <recommendedName>
        <fullName evidence="3">Integrase</fullName>
    </recommendedName>
</protein>
<dbReference type="Proteomes" id="UP000192374">
    <property type="component" value="Unassembled WGS sequence"/>
</dbReference>
<proteinExistence type="predicted"/>
<keyword evidence="2" id="KW-1185">Reference proteome</keyword>
<comment type="caution">
    <text evidence="1">The sequence shown here is derived from an EMBL/GenBank/DDBJ whole genome shotgun (WGS) entry which is preliminary data.</text>
</comment>
<sequence length="94" mass="10796">MTAAPWLCRLMGHRPRFRVDGATMYWECERGCGQASDSKTYATAEQARRYAAAFDRRDNSELGKRAPLIGLLPLRVWRRLNGPSTSRTRSPRRL</sequence>
<dbReference type="EMBL" id="MVIC01000009">
    <property type="protein sequence ID" value="ORB16092.1"/>
    <property type="molecule type" value="Genomic_DNA"/>
</dbReference>
<accession>A0ABX3T7H6</accession>
<evidence type="ECO:0000313" key="2">
    <source>
        <dbReference type="Proteomes" id="UP000192374"/>
    </source>
</evidence>
<evidence type="ECO:0008006" key="3">
    <source>
        <dbReference type="Google" id="ProtNLM"/>
    </source>
</evidence>
<reference evidence="1 2" key="1">
    <citation type="submission" date="2017-02" db="EMBL/GenBank/DDBJ databases">
        <title>The new phylogeny of genus Mycobacterium.</title>
        <authorList>
            <person name="Tortoli E."/>
            <person name="Trovato A."/>
            <person name="Cirillo D.M."/>
        </authorList>
    </citation>
    <scope>NUCLEOTIDE SEQUENCE [LARGE SCALE GENOMIC DNA]</scope>
    <source>
        <strain evidence="1 2">DSM 45145</strain>
    </source>
</reference>
<name>A0ABX3T7H6_9MYCO</name>
<organism evidence="1 2">
    <name type="scientific">Mycobacterium noviomagense</name>
    <dbReference type="NCBI Taxonomy" id="459858"/>
    <lineage>
        <taxon>Bacteria</taxon>
        <taxon>Bacillati</taxon>
        <taxon>Actinomycetota</taxon>
        <taxon>Actinomycetes</taxon>
        <taxon>Mycobacteriales</taxon>
        <taxon>Mycobacteriaceae</taxon>
        <taxon>Mycobacterium</taxon>
    </lineage>
</organism>
<evidence type="ECO:0000313" key="1">
    <source>
        <dbReference type="EMBL" id="ORB16092.1"/>
    </source>
</evidence>
<gene>
    <name evidence="1" type="ORF">BST37_07670</name>
</gene>